<protein>
    <submittedName>
        <fullName evidence="1">DUF3841 domain-containing protein</fullName>
    </submittedName>
</protein>
<accession>A0ABW1SLY0</accession>
<proteinExistence type="predicted"/>
<dbReference type="Proteomes" id="UP001596171">
    <property type="component" value="Unassembled WGS sequence"/>
</dbReference>
<dbReference type="Pfam" id="PF12952">
    <property type="entry name" value="DUF3841"/>
    <property type="match status" value="1"/>
</dbReference>
<dbReference type="RefSeq" id="WP_137616779.1">
    <property type="nucleotide sequence ID" value="NZ_BJDI01000011.1"/>
</dbReference>
<organism evidence="1 2">
    <name type="scientific">Lactiplantibacillus nangangensis</name>
    <dbReference type="NCBI Taxonomy" id="2559917"/>
    <lineage>
        <taxon>Bacteria</taxon>
        <taxon>Bacillati</taxon>
        <taxon>Bacillota</taxon>
        <taxon>Bacilli</taxon>
        <taxon>Lactobacillales</taxon>
        <taxon>Lactobacillaceae</taxon>
        <taxon>Lactiplantibacillus</taxon>
    </lineage>
</organism>
<gene>
    <name evidence="1" type="ORF">ACFP1L_12455</name>
</gene>
<evidence type="ECO:0000313" key="1">
    <source>
        <dbReference type="EMBL" id="MFC6202675.1"/>
    </source>
</evidence>
<name>A0ABW1SLY0_9LACO</name>
<dbReference type="InterPro" id="IPR024211">
    <property type="entry name" value="DUF3841"/>
</dbReference>
<reference evidence="2" key="1">
    <citation type="journal article" date="2019" name="Int. J. Syst. Evol. Microbiol.">
        <title>The Global Catalogue of Microorganisms (GCM) 10K type strain sequencing project: providing services to taxonomists for standard genome sequencing and annotation.</title>
        <authorList>
            <consortium name="The Broad Institute Genomics Platform"/>
            <consortium name="The Broad Institute Genome Sequencing Center for Infectious Disease"/>
            <person name="Wu L."/>
            <person name="Ma J."/>
        </authorList>
    </citation>
    <scope>NUCLEOTIDE SEQUENCE [LARGE SCALE GENOMIC DNA]</scope>
    <source>
        <strain evidence="2">CCM 8930</strain>
    </source>
</reference>
<sequence length="195" mass="23279">MRIWTIQSQEVYDQLRLDGVVHADFCLSPYGKWEEFGRSYGWMIEQMKSHIGLPPTGVTYPYWAWHTLGWKHKRPDLRRIEFRNCSDPTVCIELELPESQVLLSDDEKWHYVLNDWYLGDATSTAEFEAEDKWLESLSEKELRTQKLKSWNKVFNVDPVHDEWQGQGRDVQATFWELRLSDVIAVRHFQWSSLKK</sequence>
<dbReference type="EMBL" id="JBHSSE010000027">
    <property type="protein sequence ID" value="MFC6202675.1"/>
    <property type="molecule type" value="Genomic_DNA"/>
</dbReference>
<comment type="caution">
    <text evidence="1">The sequence shown here is derived from an EMBL/GenBank/DDBJ whole genome shotgun (WGS) entry which is preliminary data.</text>
</comment>
<keyword evidence="2" id="KW-1185">Reference proteome</keyword>
<evidence type="ECO:0000313" key="2">
    <source>
        <dbReference type="Proteomes" id="UP001596171"/>
    </source>
</evidence>